<sequence length="81" mass="9068">MNSFQMKQSLKQIDLKTLGILFVMFLLAVVFWNSIFIYPIKLFVVVLHEFSHGLAAIVTGGSIVRIEINQQIGGMCYTMGG</sequence>
<keyword evidence="1" id="KW-0812">Transmembrane</keyword>
<dbReference type="PANTHER" id="PTHR33979:SF2">
    <property type="entry name" value="PEPTIDASE M50B-LIKE-DOMAIN-CONTAINING PROTEIN"/>
    <property type="match status" value="1"/>
</dbReference>
<feature type="non-terminal residue" evidence="2">
    <location>
        <position position="81"/>
    </location>
</feature>
<dbReference type="Pfam" id="PF13398">
    <property type="entry name" value="Peptidase_M50B"/>
    <property type="match status" value="1"/>
</dbReference>
<gene>
    <name evidence="2" type="ORF">GF339_08865</name>
</gene>
<accession>A0A9D5JVH7</accession>
<dbReference type="AlphaFoldDB" id="A0A9D5JVH7"/>
<dbReference type="InterPro" id="IPR049500">
    <property type="entry name" value="Peptidase_M50B-like"/>
</dbReference>
<evidence type="ECO:0000256" key="1">
    <source>
        <dbReference type="SAM" id="Phobius"/>
    </source>
</evidence>
<keyword evidence="1" id="KW-0472">Membrane</keyword>
<proteinExistence type="predicted"/>
<evidence type="ECO:0000313" key="3">
    <source>
        <dbReference type="Proteomes" id="UP000649604"/>
    </source>
</evidence>
<organism evidence="2 3">
    <name type="scientific">candidate division KSB3 bacterium</name>
    <dbReference type="NCBI Taxonomy" id="2044937"/>
    <lineage>
        <taxon>Bacteria</taxon>
        <taxon>candidate division KSB3</taxon>
    </lineage>
</organism>
<evidence type="ECO:0008006" key="4">
    <source>
        <dbReference type="Google" id="ProtNLM"/>
    </source>
</evidence>
<comment type="caution">
    <text evidence="2">The sequence shown here is derived from an EMBL/GenBank/DDBJ whole genome shotgun (WGS) entry which is preliminary data.</text>
</comment>
<keyword evidence="1" id="KW-1133">Transmembrane helix</keyword>
<evidence type="ECO:0000313" key="2">
    <source>
        <dbReference type="EMBL" id="MBD3324682.1"/>
    </source>
</evidence>
<dbReference type="Proteomes" id="UP000649604">
    <property type="component" value="Unassembled WGS sequence"/>
</dbReference>
<dbReference type="PANTHER" id="PTHR33979">
    <property type="entry name" value="OS02G0221600 PROTEIN"/>
    <property type="match status" value="1"/>
</dbReference>
<protein>
    <recommendedName>
        <fullName evidence="4">Peptidase M50</fullName>
    </recommendedName>
</protein>
<reference evidence="2" key="1">
    <citation type="submission" date="2019-11" db="EMBL/GenBank/DDBJ databases">
        <title>Microbial mats filling the niche in hypersaline microbial mats.</title>
        <authorList>
            <person name="Wong H.L."/>
            <person name="Macleod F.I."/>
            <person name="White R.A. III"/>
            <person name="Burns B.P."/>
        </authorList>
    </citation>
    <scope>NUCLEOTIDE SEQUENCE</scope>
    <source>
        <strain evidence="2">Rbin_158</strain>
    </source>
</reference>
<feature type="transmembrane region" description="Helical" evidence="1">
    <location>
        <begin position="20"/>
        <end position="40"/>
    </location>
</feature>
<dbReference type="EMBL" id="WJJP01000279">
    <property type="protein sequence ID" value="MBD3324682.1"/>
    <property type="molecule type" value="Genomic_DNA"/>
</dbReference>
<name>A0A9D5JVH7_9BACT</name>